<evidence type="ECO:0000313" key="2">
    <source>
        <dbReference type="EMBL" id="SDU06464.1"/>
    </source>
</evidence>
<proteinExistence type="predicted"/>
<feature type="transmembrane region" description="Helical" evidence="1">
    <location>
        <begin position="97"/>
        <end position="119"/>
    </location>
</feature>
<dbReference type="Proteomes" id="UP000199608">
    <property type="component" value="Unassembled WGS sequence"/>
</dbReference>
<dbReference type="RefSeq" id="WP_092232463.1">
    <property type="nucleotide sequence ID" value="NZ_FNLL01000004.1"/>
</dbReference>
<sequence>MIQKLSSIKFAFYNLVCLVCFMGAGVYLSRWYKNDFKVMNETLIFEWLKSAWSQTPVLVVWFALLCLSAGLLFVNTLCCSFTKQIQVARKSGKFEKWLFFVLHCLFIVVLACHGLILVVGHKQGNITLFSNSKMLFQNQYLIEVSDIVFKDDINILKAGKQEQRIMMTRDNIHRKQNFAIISLYQASTLLETKKVMMLSPLRHGSIQVTLTDFIVKKADNQDRVGVKLTITDNPLNIFFFTIYALMILSLGGYIITISWGGRD</sequence>
<protein>
    <recommendedName>
        <fullName evidence="4">ResB-like family protein</fullName>
    </recommendedName>
</protein>
<keyword evidence="3" id="KW-1185">Reference proteome</keyword>
<evidence type="ECO:0008006" key="4">
    <source>
        <dbReference type="Google" id="ProtNLM"/>
    </source>
</evidence>
<evidence type="ECO:0000256" key="1">
    <source>
        <dbReference type="SAM" id="Phobius"/>
    </source>
</evidence>
<dbReference type="AlphaFoldDB" id="A0A1H2FGH1"/>
<accession>A0A1H2FGH1</accession>
<keyword evidence="1" id="KW-1133">Transmembrane helix</keyword>
<reference evidence="3" key="1">
    <citation type="submission" date="2016-10" db="EMBL/GenBank/DDBJ databases">
        <authorList>
            <person name="Varghese N."/>
            <person name="Submissions S."/>
        </authorList>
    </citation>
    <scope>NUCLEOTIDE SEQUENCE [LARGE SCALE GENOMIC DNA]</scope>
    <source>
        <strain evidence="3">DSM 3384</strain>
    </source>
</reference>
<evidence type="ECO:0000313" key="3">
    <source>
        <dbReference type="Proteomes" id="UP000199608"/>
    </source>
</evidence>
<keyword evidence="1" id="KW-0472">Membrane</keyword>
<feature type="transmembrane region" description="Helical" evidence="1">
    <location>
        <begin position="237"/>
        <end position="259"/>
    </location>
</feature>
<organism evidence="2 3">
    <name type="scientific">Desulfobacula phenolica</name>
    <dbReference type="NCBI Taxonomy" id="90732"/>
    <lineage>
        <taxon>Bacteria</taxon>
        <taxon>Pseudomonadati</taxon>
        <taxon>Thermodesulfobacteriota</taxon>
        <taxon>Desulfobacteria</taxon>
        <taxon>Desulfobacterales</taxon>
        <taxon>Desulfobacteraceae</taxon>
        <taxon>Desulfobacula</taxon>
    </lineage>
</organism>
<gene>
    <name evidence="2" type="ORF">SAMN04487931_104145</name>
</gene>
<keyword evidence="1" id="KW-0812">Transmembrane</keyword>
<feature type="transmembrane region" description="Helical" evidence="1">
    <location>
        <begin position="12"/>
        <end position="32"/>
    </location>
</feature>
<name>A0A1H2FGH1_9BACT</name>
<feature type="transmembrane region" description="Helical" evidence="1">
    <location>
        <begin position="52"/>
        <end position="77"/>
    </location>
</feature>
<dbReference type="EMBL" id="FNLL01000004">
    <property type="protein sequence ID" value="SDU06464.1"/>
    <property type="molecule type" value="Genomic_DNA"/>
</dbReference>